<dbReference type="Gene3D" id="3.40.50.2000">
    <property type="entry name" value="Glycogen Phosphorylase B"/>
    <property type="match status" value="2"/>
</dbReference>
<reference evidence="3 4" key="1">
    <citation type="journal article" date="2018" name="Int. J. Syst. Evol. Microbiol.">
        <title>Paraburkholderia azotifigens sp. nov., a nitrogen-fixing bacterium isolated from paddy soil.</title>
        <authorList>
            <person name="Choi G.M."/>
            <person name="Im W.T."/>
        </authorList>
    </citation>
    <scope>NUCLEOTIDE SEQUENCE [LARGE SCALE GENOMIC DNA]</scope>
    <source>
        <strain evidence="3 4">NF 2-5-3</strain>
    </source>
</reference>
<protein>
    <submittedName>
        <fullName evidence="2 3">Glycosyltransferase</fullName>
    </submittedName>
</protein>
<dbReference type="PANTHER" id="PTHR48050:SF13">
    <property type="entry name" value="STEROL 3-BETA-GLUCOSYLTRANSFERASE UGT80A2"/>
    <property type="match status" value="1"/>
</dbReference>
<dbReference type="AlphaFoldDB" id="A0A5C6V4S6"/>
<dbReference type="InterPro" id="IPR050426">
    <property type="entry name" value="Glycosyltransferase_28"/>
</dbReference>
<organism evidence="3 4">
    <name type="scientific">Paraburkholderia azotifigens</name>
    <dbReference type="NCBI Taxonomy" id="2057004"/>
    <lineage>
        <taxon>Bacteria</taxon>
        <taxon>Pseudomonadati</taxon>
        <taxon>Pseudomonadota</taxon>
        <taxon>Betaproteobacteria</taxon>
        <taxon>Burkholderiales</taxon>
        <taxon>Burkholderiaceae</taxon>
        <taxon>Paraburkholderia</taxon>
    </lineage>
</organism>
<dbReference type="GO" id="GO:0017000">
    <property type="term" value="P:antibiotic biosynthetic process"/>
    <property type="evidence" value="ECO:0007669"/>
    <property type="project" value="UniProtKB-ARBA"/>
</dbReference>
<evidence type="ECO:0000313" key="3">
    <source>
        <dbReference type="EMBL" id="TXC80157.1"/>
    </source>
</evidence>
<reference evidence="3" key="2">
    <citation type="submission" date="2019-08" db="EMBL/GenBank/DDBJ databases">
        <authorList>
            <person name="Im W.-T."/>
        </authorList>
    </citation>
    <scope>NUCLEOTIDE SEQUENCE</scope>
    <source>
        <strain evidence="3">NF 2-5-3</strain>
    </source>
</reference>
<dbReference type="EMBL" id="JAZHGA010000036">
    <property type="protein sequence ID" value="MEM5344632.1"/>
    <property type="molecule type" value="Genomic_DNA"/>
</dbReference>
<proteinExistence type="predicted"/>
<evidence type="ECO:0000313" key="5">
    <source>
        <dbReference type="Proteomes" id="UP001481677"/>
    </source>
</evidence>
<dbReference type="RefSeq" id="WP_147237673.1">
    <property type="nucleotide sequence ID" value="NZ_JAZHFZ010000037.1"/>
</dbReference>
<dbReference type="EMBL" id="VOQS01000005">
    <property type="protein sequence ID" value="TXC80157.1"/>
    <property type="molecule type" value="Genomic_DNA"/>
</dbReference>
<dbReference type="SUPFAM" id="SSF53756">
    <property type="entry name" value="UDP-Glycosyltransferase/glycogen phosphorylase"/>
    <property type="match status" value="1"/>
</dbReference>
<accession>A0A5C6V4S6</accession>
<reference evidence="2 5" key="3">
    <citation type="submission" date="2024-01" db="EMBL/GenBank/DDBJ databases">
        <title>The diversity of rhizobia nodulating Mimosa spp. in eleven states of Brazil covering several biomes is determined by host plant, location, and edaphic factors.</title>
        <authorList>
            <person name="Rouws L."/>
            <person name="Barauna A."/>
            <person name="Beukes C."/>
            <person name="De Faria S.M."/>
            <person name="Gross E."/>
            <person name="Dos Reis Junior F.B."/>
            <person name="Simon M."/>
            <person name="Maluk M."/>
            <person name="Odee D.W."/>
            <person name="Kenicer G."/>
            <person name="Young J.P.W."/>
            <person name="Reis V.M."/>
            <person name="Zilli J."/>
            <person name="James E.K."/>
        </authorList>
    </citation>
    <scope>NUCLEOTIDE SEQUENCE [LARGE SCALE GENOMIC DNA]</scope>
    <source>
        <strain evidence="2 5">JPY530</strain>
    </source>
</reference>
<dbReference type="Proteomes" id="UP000321776">
    <property type="component" value="Unassembled WGS sequence"/>
</dbReference>
<dbReference type="Proteomes" id="UP001481677">
    <property type="component" value="Unassembled WGS sequence"/>
</dbReference>
<evidence type="ECO:0000313" key="2">
    <source>
        <dbReference type="EMBL" id="MEM5344632.1"/>
    </source>
</evidence>
<dbReference type="CDD" id="cd03784">
    <property type="entry name" value="GT1_Gtf-like"/>
    <property type="match status" value="1"/>
</dbReference>
<dbReference type="GO" id="GO:0016758">
    <property type="term" value="F:hexosyltransferase activity"/>
    <property type="evidence" value="ECO:0007669"/>
    <property type="project" value="UniProtKB-ARBA"/>
</dbReference>
<dbReference type="FunFam" id="3.40.50.2000:FF:000009">
    <property type="entry name" value="Sterol 3-beta-glucosyltransferase UGT80A2"/>
    <property type="match status" value="1"/>
</dbReference>
<name>A0A5C6V4S6_9BURK</name>
<comment type="caution">
    <text evidence="3">The sequence shown here is derived from an EMBL/GenBank/DDBJ whole genome shotgun (WGS) entry which is preliminary data.</text>
</comment>
<feature type="domain" description="Erythromycin biosynthesis protein CIII-like C-terminal" evidence="1">
    <location>
        <begin position="284"/>
        <end position="374"/>
    </location>
</feature>
<gene>
    <name evidence="3" type="ORF">FRZ40_38295</name>
    <name evidence="2" type="ORF">V4C56_34020</name>
</gene>
<keyword evidence="5" id="KW-1185">Reference proteome</keyword>
<keyword evidence="3" id="KW-0808">Transferase</keyword>
<evidence type="ECO:0000313" key="4">
    <source>
        <dbReference type="Proteomes" id="UP000321776"/>
    </source>
</evidence>
<sequence>MKFAVATYGTEGDTRPMGALCRALMDAGHEARLLADQATLGTASALGVPTIPLAGDIKGLLQREHAISSVVAQRRGFASMAGALAHIANAHAESWLRDIVRAGEDCDAIIVSGLAAFVGLSAAEHLGVKAIGTGLIPITPTAAFASPFLPPKWIPKCLSFASQRLVNQMLWRAFREKTNAARAAVCGLPPRRKLWTRHPMLYGISPSLVARPDDWPESARMCGQWMPPTADWVAREALTDFLAAGEAPIYIGFGSMARFDPQRLLNEMIAAVAGRRALFNPGWSGADISTLPPNFHVIGDTPHDWLFPRTSLVIHHGGSGTSHSAARAGVPSVVVPFAGDQFFWADRLQRAGVAGDALNGRKLRASVLAKSIEYAERAEVRSRAQALGVRMRPEDGLRDAVVAIEAMMSGSRSITT</sequence>
<dbReference type="Pfam" id="PF06722">
    <property type="entry name" value="EryCIII-like_C"/>
    <property type="match status" value="1"/>
</dbReference>
<dbReference type="PANTHER" id="PTHR48050">
    <property type="entry name" value="STEROL 3-BETA-GLUCOSYLTRANSFERASE"/>
    <property type="match status" value="1"/>
</dbReference>
<dbReference type="InterPro" id="IPR002213">
    <property type="entry name" value="UDP_glucos_trans"/>
</dbReference>
<dbReference type="GO" id="GO:0008194">
    <property type="term" value="F:UDP-glycosyltransferase activity"/>
    <property type="evidence" value="ECO:0007669"/>
    <property type="project" value="InterPro"/>
</dbReference>
<evidence type="ECO:0000259" key="1">
    <source>
        <dbReference type="Pfam" id="PF06722"/>
    </source>
</evidence>
<dbReference type="InterPro" id="IPR010610">
    <property type="entry name" value="EryCIII-like_C"/>
</dbReference>